<protein>
    <submittedName>
        <fullName evidence="1">Uncharacterized protein</fullName>
    </submittedName>
</protein>
<gene>
    <name evidence="1" type="ORF">GCM10022255_004170</name>
</gene>
<proteinExistence type="predicted"/>
<evidence type="ECO:0000313" key="1">
    <source>
        <dbReference type="EMBL" id="GAA4243770.1"/>
    </source>
</evidence>
<organism evidence="1 2">
    <name type="scientific">Dactylosporangium darangshiense</name>
    <dbReference type="NCBI Taxonomy" id="579108"/>
    <lineage>
        <taxon>Bacteria</taxon>
        <taxon>Bacillati</taxon>
        <taxon>Actinomycetota</taxon>
        <taxon>Actinomycetes</taxon>
        <taxon>Micromonosporales</taxon>
        <taxon>Micromonosporaceae</taxon>
        <taxon>Dactylosporangium</taxon>
    </lineage>
</organism>
<comment type="caution">
    <text evidence="1">The sequence shown here is derived from an EMBL/GenBank/DDBJ whole genome shotgun (WGS) entry which is preliminary data.</text>
</comment>
<dbReference type="Proteomes" id="UP001500620">
    <property type="component" value="Unassembled WGS sequence"/>
</dbReference>
<evidence type="ECO:0000313" key="2">
    <source>
        <dbReference type="Proteomes" id="UP001500620"/>
    </source>
</evidence>
<dbReference type="EMBL" id="BAABAT010000001">
    <property type="protein sequence ID" value="GAA4243770.1"/>
    <property type="molecule type" value="Genomic_DNA"/>
</dbReference>
<keyword evidence="2" id="KW-1185">Reference proteome</keyword>
<accession>A0ABP8CVA1</accession>
<sequence>MDDPLEDLCEGPLDQALKALLKALQHTHRFLLGFRGHDGIRTSHARMQADRLARATLPWRPGKPSAYPVISPSGT</sequence>
<reference evidence="2" key="1">
    <citation type="journal article" date="2019" name="Int. J. Syst. Evol. Microbiol.">
        <title>The Global Catalogue of Microorganisms (GCM) 10K type strain sequencing project: providing services to taxonomists for standard genome sequencing and annotation.</title>
        <authorList>
            <consortium name="The Broad Institute Genomics Platform"/>
            <consortium name="The Broad Institute Genome Sequencing Center for Infectious Disease"/>
            <person name="Wu L."/>
            <person name="Ma J."/>
        </authorList>
    </citation>
    <scope>NUCLEOTIDE SEQUENCE [LARGE SCALE GENOMIC DNA]</scope>
    <source>
        <strain evidence="2">JCM 17441</strain>
    </source>
</reference>
<name>A0ABP8CVA1_9ACTN</name>